<evidence type="ECO:0000256" key="3">
    <source>
        <dbReference type="SAM" id="SignalP"/>
    </source>
</evidence>
<dbReference type="Gene3D" id="3.40.50.1820">
    <property type="entry name" value="alpha/beta hydrolase"/>
    <property type="match status" value="1"/>
</dbReference>
<organism evidence="4 5">
    <name type="scientific">Lasiosphaeria miniovina</name>
    <dbReference type="NCBI Taxonomy" id="1954250"/>
    <lineage>
        <taxon>Eukaryota</taxon>
        <taxon>Fungi</taxon>
        <taxon>Dikarya</taxon>
        <taxon>Ascomycota</taxon>
        <taxon>Pezizomycotina</taxon>
        <taxon>Sordariomycetes</taxon>
        <taxon>Sordariomycetidae</taxon>
        <taxon>Sordariales</taxon>
        <taxon>Lasiosphaeriaceae</taxon>
        <taxon>Lasiosphaeria</taxon>
    </lineage>
</organism>
<name>A0AA40E011_9PEZI</name>
<evidence type="ECO:0000313" key="4">
    <source>
        <dbReference type="EMBL" id="KAK0722869.1"/>
    </source>
</evidence>
<feature type="signal peptide" evidence="3">
    <location>
        <begin position="1"/>
        <end position="32"/>
    </location>
</feature>
<dbReference type="EMBL" id="JAUIRO010000003">
    <property type="protein sequence ID" value="KAK0722869.1"/>
    <property type="molecule type" value="Genomic_DNA"/>
</dbReference>
<reference evidence="4" key="1">
    <citation type="submission" date="2023-06" db="EMBL/GenBank/DDBJ databases">
        <title>Genome-scale phylogeny and comparative genomics of the fungal order Sordariales.</title>
        <authorList>
            <consortium name="Lawrence Berkeley National Laboratory"/>
            <person name="Hensen N."/>
            <person name="Bonometti L."/>
            <person name="Westerberg I."/>
            <person name="Brannstrom I.O."/>
            <person name="Guillou S."/>
            <person name="Cros-Aarteil S."/>
            <person name="Calhoun S."/>
            <person name="Haridas S."/>
            <person name="Kuo A."/>
            <person name="Mondo S."/>
            <person name="Pangilinan J."/>
            <person name="Riley R."/>
            <person name="LaButti K."/>
            <person name="Andreopoulos B."/>
            <person name="Lipzen A."/>
            <person name="Chen C."/>
            <person name="Yanf M."/>
            <person name="Daum C."/>
            <person name="Ng V."/>
            <person name="Clum A."/>
            <person name="Steindorff A."/>
            <person name="Ohm R."/>
            <person name="Martin F."/>
            <person name="Silar P."/>
            <person name="Natvig D."/>
            <person name="Lalanne C."/>
            <person name="Gautier V."/>
            <person name="Ament-velasquez S.L."/>
            <person name="Kruys A."/>
            <person name="Hutchinson M.I."/>
            <person name="Powell A.J."/>
            <person name="Barry K."/>
            <person name="Miller A.N."/>
            <person name="Grigoriev I.V."/>
            <person name="Debuchy R."/>
            <person name="Gladieux P."/>
            <person name="Thoren M.H."/>
            <person name="Johannesson H."/>
        </authorList>
    </citation>
    <scope>NUCLEOTIDE SEQUENCE</scope>
    <source>
        <strain evidence="4">SMH2392-1A</strain>
    </source>
</reference>
<evidence type="ECO:0000313" key="5">
    <source>
        <dbReference type="Proteomes" id="UP001172101"/>
    </source>
</evidence>
<dbReference type="Proteomes" id="UP001172101">
    <property type="component" value="Unassembled WGS sequence"/>
</dbReference>
<dbReference type="InterPro" id="IPR000675">
    <property type="entry name" value="Cutinase/axe"/>
</dbReference>
<dbReference type="GO" id="GO:0052689">
    <property type="term" value="F:carboxylic ester hydrolase activity"/>
    <property type="evidence" value="ECO:0007669"/>
    <property type="project" value="UniProtKB-ARBA"/>
</dbReference>
<proteinExistence type="predicted"/>
<dbReference type="AlphaFoldDB" id="A0AA40E011"/>
<dbReference type="GeneID" id="85320907"/>
<dbReference type="SUPFAM" id="SSF53474">
    <property type="entry name" value="alpha/beta-Hydrolases"/>
    <property type="match status" value="1"/>
</dbReference>
<dbReference type="InterPro" id="IPR029058">
    <property type="entry name" value="AB_hydrolase_fold"/>
</dbReference>
<gene>
    <name evidence="4" type="ORF">B0T26DRAFT_644527</name>
</gene>
<dbReference type="PANTHER" id="PTHR33630">
    <property type="entry name" value="CUTINASE RV1984C-RELATED-RELATED"/>
    <property type="match status" value="1"/>
</dbReference>
<keyword evidence="2" id="KW-1015">Disulfide bond</keyword>
<evidence type="ECO:0000256" key="1">
    <source>
        <dbReference type="ARBA" id="ARBA00022801"/>
    </source>
</evidence>
<accession>A0AA40E011</accession>
<dbReference type="Pfam" id="PF01083">
    <property type="entry name" value="Cutinase"/>
    <property type="match status" value="1"/>
</dbReference>
<protein>
    <submittedName>
        <fullName evidence="4">Cutinase-domain-containing protein</fullName>
    </submittedName>
</protein>
<sequence>MKLPRPRPSSSSTTPLFLSLLLLLAAGQGSTAATVGNTNTTNANANANANANTNAIDACVAAEPAPGDACPLVHVIAARETTTPPGFGSARTLVDLLARTFPGATAEAITYPAAGGADYGASVAEGVGAVVAQTARFAARCPESIIVMHGYSQGAQIMDDAFCGGPDLPQLNSSGVSLVSPAVANNVAAIILMGNPRHVAGLPFNVGNATAGGFAARPAGFKCPEFEKRLQAYCDSPDPFCSNGTDPATHQGYGREYGRDALIFVVSKMLTSN</sequence>
<evidence type="ECO:0000256" key="2">
    <source>
        <dbReference type="ARBA" id="ARBA00023157"/>
    </source>
</evidence>
<dbReference type="RefSeq" id="XP_060298793.1">
    <property type="nucleotide sequence ID" value="XM_060437637.1"/>
</dbReference>
<feature type="chain" id="PRO_5041366784" evidence="3">
    <location>
        <begin position="33"/>
        <end position="273"/>
    </location>
</feature>
<dbReference type="SMART" id="SM01110">
    <property type="entry name" value="Cutinase"/>
    <property type="match status" value="1"/>
</dbReference>
<comment type="caution">
    <text evidence="4">The sequence shown here is derived from an EMBL/GenBank/DDBJ whole genome shotgun (WGS) entry which is preliminary data.</text>
</comment>
<keyword evidence="5" id="KW-1185">Reference proteome</keyword>
<dbReference type="PANTHER" id="PTHR33630:SF13">
    <property type="entry name" value="ACETYLXYLAN ESTERASE"/>
    <property type="match status" value="1"/>
</dbReference>
<keyword evidence="3" id="KW-0732">Signal</keyword>
<keyword evidence="1" id="KW-0378">Hydrolase</keyword>